<sequence length="112" mass="12843">MPHTFSIPFSDFSLAFRAQGIILYRLVFDISSKRQRATSGWSLFLIWSTLKIWVVEDKTQLLQCLASLIQSNLQPFDESSKYNSCGSLEDTQKLHQMLQILDSMSYGQLDST</sequence>
<dbReference type="AlphaFoldDB" id="A0A0R0FNF9"/>
<dbReference type="InParanoid" id="A0A0R0FNF9"/>
<proteinExistence type="predicted"/>
<evidence type="ECO:0000313" key="3">
    <source>
        <dbReference type="Proteomes" id="UP000008827"/>
    </source>
</evidence>
<evidence type="ECO:0000313" key="1">
    <source>
        <dbReference type="EMBL" id="KRH07501.1"/>
    </source>
</evidence>
<evidence type="ECO:0000313" key="2">
    <source>
        <dbReference type="EnsemblPlants" id="KRH07501"/>
    </source>
</evidence>
<gene>
    <name evidence="1" type="ORF">GLYMA_16G093700</name>
</gene>
<reference evidence="1 2" key="1">
    <citation type="journal article" date="2010" name="Nature">
        <title>Genome sequence of the palaeopolyploid soybean.</title>
        <authorList>
            <person name="Schmutz J."/>
            <person name="Cannon S.B."/>
            <person name="Schlueter J."/>
            <person name="Ma J."/>
            <person name="Mitros T."/>
            <person name="Nelson W."/>
            <person name="Hyten D.L."/>
            <person name="Song Q."/>
            <person name="Thelen J.J."/>
            <person name="Cheng J."/>
            <person name="Xu D."/>
            <person name="Hellsten U."/>
            <person name="May G.D."/>
            <person name="Yu Y."/>
            <person name="Sakurai T."/>
            <person name="Umezawa T."/>
            <person name="Bhattacharyya M.K."/>
            <person name="Sandhu D."/>
            <person name="Valliyodan B."/>
            <person name="Lindquist E."/>
            <person name="Peto M."/>
            <person name="Grant D."/>
            <person name="Shu S."/>
            <person name="Goodstein D."/>
            <person name="Barry K."/>
            <person name="Futrell-Griggs M."/>
            <person name="Abernathy B."/>
            <person name="Du J."/>
            <person name="Tian Z."/>
            <person name="Zhu L."/>
            <person name="Gill N."/>
            <person name="Joshi T."/>
            <person name="Libault M."/>
            <person name="Sethuraman A."/>
            <person name="Zhang X.-C."/>
            <person name="Shinozaki K."/>
            <person name="Nguyen H.T."/>
            <person name="Wing R.A."/>
            <person name="Cregan P."/>
            <person name="Specht J."/>
            <person name="Grimwood J."/>
            <person name="Rokhsar D."/>
            <person name="Stacey G."/>
            <person name="Shoemaker R.C."/>
            <person name="Jackson S.A."/>
        </authorList>
    </citation>
    <scope>NUCLEOTIDE SEQUENCE</scope>
    <source>
        <strain evidence="2">cv. Williams 82</strain>
        <tissue evidence="1">Callus</tissue>
    </source>
</reference>
<reference evidence="1" key="3">
    <citation type="submission" date="2018-07" db="EMBL/GenBank/DDBJ databases">
        <title>WGS assembly of Glycine max.</title>
        <authorList>
            <person name="Schmutz J."/>
            <person name="Cannon S."/>
            <person name="Schlueter J."/>
            <person name="Ma J."/>
            <person name="Mitros T."/>
            <person name="Nelson W."/>
            <person name="Hyten D."/>
            <person name="Song Q."/>
            <person name="Thelen J."/>
            <person name="Cheng J."/>
            <person name="Xu D."/>
            <person name="Hellsten U."/>
            <person name="May G."/>
            <person name="Yu Y."/>
            <person name="Sakurai T."/>
            <person name="Umezawa T."/>
            <person name="Bhattacharyya M."/>
            <person name="Sandhu D."/>
            <person name="Valliyodan B."/>
            <person name="Lindquist E."/>
            <person name="Peto M."/>
            <person name="Grant D."/>
            <person name="Shu S."/>
            <person name="Goodstein D."/>
            <person name="Barry K."/>
            <person name="Futrell-Griggs M."/>
            <person name="Abernathy B."/>
            <person name="Du J."/>
            <person name="Tian Z."/>
            <person name="Zhu L."/>
            <person name="Gill N."/>
            <person name="Joshi T."/>
            <person name="Libault M."/>
            <person name="Sethuraman A."/>
            <person name="Zhang X."/>
            <person name="Shinozaki K."/>
            <person name="Nguyen H."/>
            <person name="Wing R."/>
            <person name="Cregan P."/>
            <person name="Specht J."/>
            <person name="Grimwood J."/>
            <person name="Rokhsar D."/>
            <person name="Stacey G."/>
            <person name="Shoemaker R."/>
            <person name="Jackson S."/>
        </authorList>
    </citation>
    <scope>NUCLEOTIDE SEQUENCE</scope>
    <source>
        <tissue evidence="1">Callus</tissue>
    </source>
</reference>
<dbReference type="EnsemblPlants" id="KRH07501">
    <property type="protein sequence ID" value="KRH07501"/>
    <property type="gene ID" value="GLYMA_16G093700"/>
</dbReference>
<keyword evidence="3" id="KW-1185">Reference proteome</keyword>
<name>A0A0R0FNF9_SOYBN</name>
<organism evidence="1">
    <name type="scientific">Glycine max</name>
    <name type="common">Soybean</name>
    <name type="synonym">Glycine hispida</name>
    <dbReference type="NCBI Taxonomy" id="3847"/>
    <lineage>
        <taxon>Eukaryota</taxon>
        <taxon>Viridiplantae</taxon>
        <taxon>Streptophyta</taxon>
        <taxon>Embryophyta</taxon>
        <taxon>Tracheophyta</taxon>
        <taxon>Spermatophyta</taxon>
        <taxon>Magnoliopsida</taxon>
        <taxon>eudicotyledons</taxon>
        <taxon>Gunneridae</taxon>
        <taxon>Pentapetalae</taxon>
        <taxon>rosids</taxon>
        <taxon>fabids</taxon>
        <taxon>Fabales</taxon>
        <taxon>Fabaceae</taxon>
        <taxon>Papilionoideae</taxon>
        <taxon>50 kb inversion clade</taxon>
        <taxon>NPAAA clade</taxon>
        <taxon>indigoferoid/millettioid clade</taxon>
        <taxon>Phaseoleae</taxon>
        <taxon>Glycine</taxon>
        <taxon>Glycine subgen. Soja</taxon>
    </lineage>
</organism>
<dbReference type="Gramene" id="KRH07501">
    <property type="protein sequence ID" value="KRH07501"/>
    <property type="gene ID" value="GLYMA_16G093700"/>
</dbReference>
<dbReference type="Proteomes" id="UP000008827">
    <property type="component" value="Chromosome 16"/>
</dbReference>
<dbReference type="EMBL" id="CM000849">
    <property type="protein sequence ID" value="KRH07501.1"/>
    <property type="molecule type" value="Genomic_DNA"/>
</dbReference>
<reference evidence="2" key="2">
    <citation type="submission" date="2018-02" db="UniProtKB">
        <authorList>
            <consortium name="EnsemblPlants"/>
        </authorList>
    </citation>
    <scope>IDENTIFICATION</scope>
    <source>
        <strain evidence="2">Williams 82</strain>
    </source>
</reference>
<accession>A0A0R0FNF9</accession>
<protein>
    <submittedName>
        <fullName evidence="1 2">Uncharacterized protein</fullName>
    </submittedName>
</protein>